<accession>A0A6S7ACS8</accession>
<feature type="transmembrane region" description="Helical" evidence="1">
    <location>
        <begin position="302"/>
        <end position="325"/>
    </location>
</feature>
<keyword evidence="3" id="KW-1185">Reference proteome</keyword>
<feature type="transmembrane region" description="Helical" evidence="1">
    <location>
        <begin position="246"/>
        <end position="268"/>
    </location>
</feature>
<reference evidence="2 3" key="1">
    <citation type="submission" date="2020-04" db="EMBL/GenBank/DDBJ databases">
        <authorList>
            <person name="De Canck E."/>
        </authorList>
    </citation>
    <scope>NUCLEOTIDE SEQUENCE [LARGE SCALE GENOMIC DNA]</scope>
    <source>
        <strain evidence="2 3">LMG 26690</strain>
    </source>
</reference>
<feature type="transmembrane region" description="Helical" evidence="1">
    <location>
        <begin position="275"/>
        <end position="296"/>
    </location>
</feature>
<proteinExistence type="predicted"/>
<gene>
    <name evidence="2" type="ORF">LMG26690_04262</name>
</gene>
<keyword evidence="1" id="KW-1133">Transmembrane helix</keyword>
<dbReference type="AlphaFoldDB" id="A0A6S7ACS8"/>
<protein>
    <submittedName>
        <fullName evidence="2">Uncharacterized protein</fullName>
    </submittedName>
</protein>
<dbReference type="Proteomes" id="UP000494214">
    <property type="component" value="Unassembled WGS sequence"/>
</dbReference>
<organism evidence="2 3">
    <name type="scientific">Achromobacter animicus</name>
    <dbReference type="NCBI Taxonomy" id="1389935"/>
    <lineage>
        <taxon>Bacteria</taxon>
        <taxon>Pseudomonadati</taxon>
        <taxon>Pseudomonadota</taxon>
        <taxon>Betaproteobacteria</taxon>
        <taxon>Burkholderiales</taxon>
        <taxon>Alcaligenaceae</taxon>
        <taxon>Achromobacter</taxon>
    </lineage>
</organism>
<feature type="transmembrane region" description="Helical" evidence="1">
    <location>
        <begin position="30"/>
        <end position="45"/>
    </location>
</feature>
<keyword evidence="1" id="KW-0812">Transmembrane</keyword>
<sequence>MKRRISAVRTIAVLCLSAYAFGVRTNGIFALAPVMIMLAWTIIAQRKPGSSQRTTTAYSAIASIFILAAVVGGVQLVSYGYIKAQKRYPIQYLELYDIAGISSISGVDYFPEYIKTTPQYRKDKVAEEYAKSILWGNANNLIMRRPDGLPSLLPRNTDAGLQAELRASWLNAISNESSVYMKHRFAVFNFLMSEGYYPSHTDRNLILQAHFASEKRVPDVFDFRVPGAMNAKMVVSSILKLSNGSFLYVGWFWLILLTFQLLIGLTVMRPARVGLVIAMVSASGLLYIFPYIVVAPASDFRYLYWSALAGGLSAILILAHTANAVHEKLVSVFSRRREVCKSVP</sequence>
<evidence type="ECO:0000313" key="3">
    <source>
        <dbReference type="Proteomes" id="UP000494214"/>
    </source>
</evidence>
<feature type="transmembrane region" description="Helical" evidence="1">
    <location>
        <begin position="57"/>
        <end position="82"/>
    </location>
</feature>
<evidence type="ECO:0000256" key="1">
    <source>
        <dbReference type="SAM" id="Phobius"/>
    </source>
</evidence>
<evidence type="ECO:0000313" key="2">
    <source>
        <dbReference type="EMBL" id="CAB3725062.1"/>
    </source>
</evidence>
<dbReference type="EMBL" id="CADIJM010000011">
    <property type="protein sequence ID" value="CAB3725062.1"/>
    <property type="molecule type" value="Genomic_DNA"/>
</dbReference>
<name>A0A6S7ACS8_9BURK</name>
<keyword evidence="1" id="KW-0472">Membrane</keyword>